<dbReference type="Proteomes" id="UP000034778">
    <property type="component" value="Unassembled WGS sequence"/>
</dbReference>
<dbReference type="InterPro" id="IPR018541">
    <property type="entry name" value="Ftsk_gamma"/>
</dbReference>
<dbReference type="Pfam" id="PF09397">
    <property type="entry name" value="FtsK_gamma"/>
    <property type="match status" value="1"/>
</dbReference>
<dbReference type="SMART" id="SM00843">
    <property type="entry name" value="Ftsk_gamma"/>
    <property type="match status" value="1"/>
</dbReference>
<gene>
    <name evidence="3" type="ORF">UR35_C0016G0013</name>
</gene>
<feature type="transmembrane region" description="Helical" evidence="1">
    <location>
        <begin position="80"/>
        <end position="97"/>
    </location>
</feature>
<dbReference type="SUPFAM" id="SSF46785">
    <property type="entry name" value="Winged helix' DNA-binding domain"/>
    <property type="match status" value="1"/>
</dbReference>
<dbReference type="InterPro" id="IPR036388">
    <property type="entry name" value="WH-like_DNA-bd_sf"/>
</dbReference>
<evidence type="ECO:0000256" key="1">
    <source>
        <dbReference type="SAM" id="Phobius"/>
    </source>
</evidence>
<dbReference type="Gene3D" id="1.10.10.10">
    <property type="entry name" value="Winged helix-like DNA-binding domain superfamily/Winged helix DNA-binding domain"/>
    <property type="match status" value="1"/>
</dbReference>
<dbReference type="EMBL" id="LBOW01000016">
    <property type="protein sequence ID" value="KKP43835.1"/>
    <property type="molecule type" value="Genomic_DNA"/>
</dbReference>
<feature type="domain" description="FtsK gamma" evidence="2">
    <location>
        <begin position="3"/>
        <end position="65"/>
    </location>
</feature>
<organism evidence="3 4">
    <name type="scientific">Candidatus Woesebacteria bacterium GW2011_GWB1_33_22</name>
    <dbReference type="NCBI Taxonomy" id="1618566"/>
    <lineage>
        <taxon>Bacteria</taxon>
        <taxon>Candidatus Woeseibacteriota</taxon>
    </lineage>
</organism>
<protein>
    <submittedName>
        <fullName evidence="3">Cell division FtsK/SpoIIIE</fullName>
    </submittedName>
</protein>
<dbReference type="InterPro" id="IPR036390">
    <property type="entry name" value="WH_DNA-bd_sf"/>
</dbReference>
<name>A0A0G0BY89_9BACT</name>
<evidence type="ECO:0000259" key="2">
    <source>
        <dbReference type="SMART" id="SM00843"/>
    </source>
</evidence>
<dbReference type="AlphaFoldDB" id="A0A0G0BY89"/>
<proteinExistence type="predicted"/>
<dbReference type="GO" id="GO:0051301">
    <property type="term" value="P:cell division"/>
    <property type="evidence" value="ECO:0007669"/>
    <property type="project" value="UniProtKB-KW"/>
</dbReference>
<evidence type="ECO:0000313" key="3">
    <source>
        <dbReference type="EMBL" id="KKP43835.1"/>
    </source>
</evidence>
<comment type="caution">
    <text evidence="3">The sequence shown here is derived from an EMBL/GenBank/DDBJ whole genome shotgun (WGS) entry which is preliminary data.</text>
</comment>
<reference evidence="3 4" key="1">
    <citation type="journal article" date="2015" name="Nature">
        <title>rRNA introns, odd ribosomes, and small enigmatic genomes across a large radiation of phyla.</title>
        <authorList>
            <person name="Brown C.T."/>
            <person name="Hug L.A."/>
            <person name="Thomas B.C."/>
            <person name="Sharon I."/>
            <person name="Castelle C.J."/>
            <person name="Singh A."/>
            <person name="Wilkins M.J."/>
            <person name="Williams K.H."/>
            <person name="Banfield J.F."/>
        </authorList>
    </citation>
    <scope>NUCLEOTIDE SEQUENCE [LARGE SCALE GENOMIC DNA]</scope>
</reference>
<keyword evidence="1" id="KW-1133">Transmembrane helix</keyword>
<dbReference type="STRING" id="1618566.UR35_C0016G0013"/>
<evidence type="ECO:0000313" key="4">
    <source>
        <dbReference type="Proteomes" id="UP000034778"/>
    </source>
</evidence>
<accession>A0A0G0BY89</accession>
<keyword evidence="3" id="KW-0132">Cell division</keyword>
<sequence>MITEKLINKASKIASGYDRISVSLFQSAFSLPYTEAVKLMEELESRGIVGPAKGAYPRDVLKKNDSETKSGPLHVTIPSWIAYIFIGYLFWSIFYFIKQFILK</sequence>
<keyword evidence="1" id="KW-0812">Transmembrane</keyword>
<keyword evidence="3" id="KW-0131">Cell cycle</keyword>
<keyword evidence="1" id="KW-0472">Membrane</keyword>